<protein>
    <submittedName>
        <fullName evidence="10">Multicopperoxidase</fullName>
    </submittedName>
</protein>
<comment type="similarity">
    <text evidence="1">Belongs to the multicopper oxidase family.</text>
</comment>
<evidence type="ECO:0000256" key="5">
    <source>
        <dbReference type="SAM" id="MobiDB-lite"/>
    </source>
</evidence>
<dbReference type="PROSITE" id="PS00080">
    <property type="entry name" value="MULTICOPPER_OXIDASE2"/>
    <property type="match status" value="1"/>
</dbReference>
<evidence type="ECO:0000259" key="8">
    <source>
        <dbReference type="Pfam" id="PF07731"/>
    </source>
</evidence>
<dbReference type="Pfam" id="PF07731">
    <property type="entry name" value="Cu-oxidase_2"/>
    <property type="match status" value="1"/>
</dbReference>
<dbReference type="InterPro" id="IPR008972">
    <property type="entry name" value="Cupredoxin"/>
</dbReference>
<evidence type="ECO:0000256" key="4">
    <source>
        <dbReference type="ARBA" id="ARBA00023008"/>
    </source>
</evidence>
<dbReference type="PANTHER" id="PTHR11709">
    <property type="entry name" value="MULTI-COPPER OXIDASE"/>
    <property type="match status" value="1"/>
</dbReference>
<accession>A0ABR1RUX6</accession>
<evidence type="ECO:0000259" key="7">
    <source>
        <dbReference type="Pfam" id="PF00394"/>
    </source>
</evidence>
<dbReference type="Pfam" id="PF07732">
    <property type="entry name" value="Cu-oxidase_3"/>
    <property type="match status" value="1"/>
</dbReference>
<keyword evidence="6" id="KW-0732">Signal</keyword>
<feature type="signal peptide" evidence="6">
    <location>
        <begin position="1"/>
        <end position="21"/>
    </location>
</feature>
<dbReference type="InterPro" id="IPR045087">
    <property type="entry name" value="Cu-oxidase_fam"/>
</dbReference>
<evidence type="ECO:0000313" key="11">
    <source>
        <dbReference type="Proteomes" id="UP001396898"/>
    </source>
</evidence>
<feature type="compositionally biased region" description="Low complexity" evidence="5">
    <location>
        <begin position="377"/>
        <end position="416"/>
    </location>
</feature>
<keyword evidence="4" id="KW-0186">Copper</keyword>
<sequence length="798" mass="87544">MHFPTKKALALGLLLPGEVLAAVRNFHWNLTYEPIPGTAKKTILINGKWPPESIEVDQHDRIVLTVVNDPFKGVADGVSVHAHGFFQQDANLQDGPVGVTQCDIKQGGKQVYTWDVTQVGTFWVHSHHSGQYPYGLRSPLIVRSADEPAYYGYDAQSDYVMDISDNWHQSMADVEADFKTGRCCFDYQEYTLCGMEIPPDNAIVHDDLSGTHTYKAKKSKNMRVRIINMSASSSFYVFADNADVEMTVIEADGVPFQNTNDARVKSLQVHPGQRYSVLVKSDKSFNIHSVLDPDQYSGNSCQQMNSFPSGMDRNVGPGFRSGRPQAGKSERSQVGNGFGMGSGIGHGHAKRGWGGAGQPQGPGQAQNGGQGFGQGNNNGNQFGQGNNNGNNFGQGNNNNGNNFGQGNNNNGNGFPQKGKGKDNKYDDRDVAEDKKPAAKDNKSGDKDGKAGDKDDKGNDKEAQNQEKGDDTKKKTEASGWNYALMATARFDLGDGQVPAPYFRPTPFCKDTSKPCYVRYQDDRRQSLLNLPAHAADESQQLTENWATSGKMQPKDAQPRIVFDDNSIVIDVRLTARPGALRFGNMNDKDWEVPEVPLLLRQTQSREYCPDVNMASGQDLDAAYGTNNTWYAKKGTNVFFIVGSETGPHPFHLHGHDFQVLHVGKEDPALAPVDRFNSTDVGLPTADDLRSGRIAMPDNPLRRDTIFINAKTYSIIAIKANNPGAWFLHCHNDFHSITGMAGTLIVDSPDDGKWNNHKVGQAVWDQCGFKMPNGGGFNDWKTSCCSDPNTCRPGANPYT</sequence>
<keyword evidence="2" id="KW-0479">Metal-binding</keyword>
<keyword evidence="11" id="KW-1185">Reference proteome</keyword>
<dbReference type="Proteomes" id="UP001396898">
    <property type="component" value="Unassembled WGS sequence"/>
</dbReference>
<evidence type="ECO:0000256" key="3">
    <source>
        <dbReference type="ARBA" id="ARBA00023002"/>
    </source>
</evidence>
<organism evidence="10 11">
    <name type="scientific">Apiospora marii</name>
    <dbReference type="NCBI Taxonomy" id="335849"/>
    <lineage>
        <taxon>Eukaryota</taxon>
        <taxon>Fungi</taxon>
        <taxon>Dikarya</taxon>
        <taxon>Ascomycota</taxon>
        <taxon>Pezizomycotina</taxon>
        <taxon>Sordariomycetes</taxon>
        <taxon>Xylariomycetidae</taxon>
        <taxon>Amphisphaeriales</taxon>
        <taxon>Apiosporaceae</taxon>
        <taxon>Apiospora</taxon>
    </lineage>
</organism>
<gene>
    <name evidence="10" type="ORF">PG991_007524</name>
</gene>
<keyword evidence="3" id="KW-0560">Oxidoreductase</keyword>
<evidence type="ECO:0000259" key="9">
    <source>
        <dbReference type="Pfam" id="PF07732"/>
    </source>
</evidence>
<dbReference type="InterPro" id="IPR001117">
    <property type="entry name" value="Cu-oxidase_2nd"/>
</dbReference>
<dbReference type="Gene3D" id="2.60.40.420">
    <property type="entry name" value="Cupredoxins - blue copper proteins"/>
    <property type="match status" value="3"/>
</dbReference>
<dbReference type="PANTHER" id="PTHR11709:SF361">
    <property type="entry name" value="IRON TRANSPORT MULTICOPPER OXIDASE FET3"/>
    <property type="match status" value="1"/>
</dbReference>
<dbReference type="InterPro" id="IPR011706">
    <property type="entry name" value="Cu-oxidase_C"/>
</dbReference>
<feature type="compositionally biased region" description="Basic and acidic residues" evidence="5">
    <location>
        <begin position="419"/>
        <end position="474"/>
    </location>
</feature>
<evidence type="ECO:0000256" key="1">
    <source>
        <dbReference type="ARBA" id="ARBA00010609"/>
    </source>
</evidence>
<feature type="compositionally biased region" description="Gly residues" evidence="5">
    <location>
        <begin position="336"/>
        <end position="376"/>
    </location>
</feature>
<feature type="domain" description="Plastocyanin-like" evidence="8">
    <location>
        <begin position="631"/>
        <end position="747"/>
    </location>
</feature>
<feature type="region of interest" description="Disordered" evidence="5">
    <location>
        <begin position="306"/>
        <end position="474"/>
    </location>
</feature>
<name>A0ABR1RUX6_9PEZI</name>
<dbReference type="InterPro" id="IPR002355">
    <property type="entry name" value="Cu_oxidase_Cu_BS"/>
</dbReference>
<dbReference type="InterPro" id="IPR011707">
    <property type="entry name" value="Cu-oxidase-like_N"/>
</dbReference>
<feature type="domain" description="Plastocyanin-like" evidence="9">
    <location>
        <begin position="32"/>
        <end position="145"/>
    </location>
</feature>
<proteinExistence type="inferred from homology"/>
<evidence type="ECO:0000256" key="2">
    <source>
        <dbReference type="ARBA" id="ARBA00022723"/>
    </source>
</evidence>
<reference evidence="10 11" key="1">
    <citation type="submission" date="2023-01" db="EMBL/GenBank/DDBJ databases">
        <title>Analysis of 21 Apiospora genomes using comparative genomics revels a genus with tremendous synthesis potential of carbohydrate active enzymes and secondary metabolites.</title>
        <authorList>
            <person name="Sorensen T."/>
        </authorList>
    </citation>
    <scope>NUCLEOTIDE SEQUENCE [LARGE SCALE GENOMIC DNA]</scope>
    <source>
        <strain evidence="10 11">CBS 20057</strain>
    </source>
</reference>
<evidence type="ECO:0000256" key="6">
    <source>
        <dbReference type="SAM" id="SignalP"/>
    </source>
</evidence>
<dbReference type="EMBL" id="JAQQWI010000010">
    <property type="protein sequence ID" value="KAK8018334.1"/>
    <property type="molecule type" value="Genomic_DNA"/>
</dbReference>
<feature type="domain" description="Plastocyanin-like" evidence="7">
    <location>
        <begin position="158"/>
        <end position="283"/>
    </location>
</feature>
<comment type="caution">
    <text evidence="10">The sequence shown here is derived from an EMBL/GenBank/DDBJ whole genome shotgun (WGS) entry which is preliminary data.</text>
</comment>
<feature type="chain" id="PRO_5045084123" evidence="6">
    <location>
        <begin position="22"/>
        <end position="798"/>
    </location>
</feature>
<dbReference type="Pfam" id="PF00394">
    <property type="entry name" value="Cu-oxidase"/>
    <property type="match status" value="1"/>
</dbReference>
<dbReference type="SUPFAM" id="SSF49503">
    <property type="entry name" value="Cupredoxins"/>
    <property type="match status" value="3"/>
</dbReference>
<evidence type="ECO:0000313" key="10">
    <source>
        <dbReference type="EMBL" id="KAK8018334.1"/>
    </source>
</evidence>